<evidence type="ECO:0000313" key="2">
    <source>
        <dbReference type="EMBL" id="GBG68942.1"/>
    </source>
</evidence>
<keyword evidence="3" id="KW-1185">Reference proteome</keyword>
<dbReference type="EMBL" id="BFEA01000107">
    <property type="protein sequence ID" value="GBG68942.1"/>
    <property type="molecule type" value="Genomic_DNA"/>
</dbReference>
<dbReference type="AlphaFoldDB" id="A0A388KFW1"/>
<proteinExistence type="predicted"/>
<protein>
    <submittedName>
        <fullName evidence="2">Uncharacterized protein</fullName>
    </submittedName>
</protein>
<dbReference type="Gramene" id="GBG68942">
    <property type="protein sequence ID" value="GBG68942"/>
    <property type="gene ID" value="CBR_g3641"/>
</dbReference>
<accession>A0A388KFW1</accession>
<evidence type="ECO:0000256" key="1">
    <source>
        <dbReference type="SAM" id="Coils"/>
    </source>
</evidence>
<comment type="caution">
    <text evidence="2">The sequence shown here is derived from an EMBL/GenBank/DDBJ whole genome shotgun (WGS) entry which is preliminary data.</text>
</comment>
<feature type="coiled-coil region" evidence="1">
    <location>
        <begin position="63"/>
        <end position="97"/>
    </location>
</feature>
<sequence>MLDAAAESEKPFFQKLYEDAMHREREAEAAAKAKSIATQVALLEVPESSDDRFQEKLAVVVAALVQLRTLEDLESRVTALEQQNQELHIEIVSLKQSQLSAPRPPNPRLVAVPVSHLNTVLMPRASGTVTSTGTDASSSSGSADSFALVSIPNAGTLAQNAAVLKGVQYSSPVVDKRAATLSSKYDGKGGITSWISSMRSYFEVLRTPQEDRSMIMGTHIEPAVRSFIELQVVTAGYERIDLTEWLKVTLVRILEDFLIAQYQDKHVALKARLKPEALKGQQWRTSMQALEQHLTRLFTTPNLGWTDVSCMDVVMGMSP</sequence>
<reference evidence="2 3" key="1">
    <citation type="journal article" date="2018" name="Cell">
        <title>The Chara Genome: Secondary Complexity and Implications for Plant Terrestrialization.</title>
        <authorList>
            <person name="Nishiyama T."/>
            <person name="Sakayama H."/>
            <person name="Vries J.D."/>
            <person name="Buschmann H."/>
            <person name="Saint-Marcoux D."/>
            <person name="Ullrich K.K."/>
            <person name="Haas F.B."/>
            <person name="Vanderstraeten L."/>
            <person name="Becker D."/>
            <person name="Lang D."/>
            <person name="Vosolsobe S."/>
            <person name="Rombauts S."/>
            <person name="Wilhelmsson P.K.I."/>
            <person name="Janitza P."/>
            <person name="Kern R."/>
            <person name="Heyl A."/>
            <person name="Rumpler F."/>
            <person name="Villalobos L.I.A.C."/>
            <person name="Clay J.M."/>
            <person name="Skokan R."/>
            <person name="Toyoda A."/>
            <person name="Suzuki Y."/>
            <person name="Kagoshima H."/>
            <person name="Schijlen E."/>
            <person name="Tajeshwar N."/>
            <person name="Catarino B."/>
            <person name="Hetherington A.J."/>
            <person name="Saltykova A."/>
            <person name="Bonnot C."/>
            <person name="Breuninger H."/>
            <person name="Symeonidi A."/>
            <person name="Radhakrishnan G.V."/>
            <person name="Van Nieuwerburgh F."/>
            <person name="Deforce D."/>
            <person name="Chang C."/>
            <person name="Karol K.G."/>
            <person name="Hedrich R."/>
            <person name="Ulvskov P."/>
            <person name="Glockner G."/>
            <person name="Delwiche C.F."/>
            <person name="Petrasek J."/>
            <person name="Van de Peer Y."/>
            <person name="Friml J."/>
            <person name="Beilby M."/>
            <person name="Dolan L."/>
            <person name="Kohara Y."/>
            <person name="Sugano S."/>
            <person name="Fujiyama A."/>
            <person name="Delaux P.-M."/>
            <person name="Quint M."/>
            <person name="TheiBen G."/>
            <person name="Hagemann M."/>
            <person name="Harholt J."/>
            <person name="Dunand C."/>
            <person name="Zachgo S."/>
            <person name="Langdale J."/>
            <person name="Maumus F."/>
            <person name="Straeten D.V.D."/>
            <person name="Gould S.B."/>
            <person name="Rensing S.A."/>
        </authorList>
    </citation>
    <scope>NUCLEOTIDE SEQUENCE [LARGE SCALE GENOMIC DNA]</scope>
    <source>
        <strain evidence="2 3">S276</strain>
    </source>
</reference>
<dbReference type="Proteomes" id="UP000265515">
    <property type="component" value="Unassembled WGS sequence"/>
</dbReference>
<gene>
    <name evidence="2" type="ORF">CBR_g3641</name>
</gene>
<keyword evidence="1" id="KW-0175">Coiled coil</keyword>
<organism evidence="2 3">
    <name type="scientific">Chara braunii</name>
    <name type="common">Braun's stonewort</name>
    <dbReference type="NCBI Taxonomy" id="69332"/>
    <lineage>
        <taxon>Eukaryota</taxon>
        <taxon>Viridiplantae</taxon>
        <taxon>Streptophyta</taxon>
        <taxon>Charophyceae</taxon>
        <taxon>Charales</taxon>
        <taxon>Characeae</taxon>
        <taxon>Chara</taxon>
    </lineage>
</organism>
<evidence type="ECO:0000313" key="3">
    <source>
        <dbReference type="Proteomes" id="UP000265515"/>
    </source>
</evidence>
<name>A0A388KFW1_CHABU</name>